<dbReference type="EMBL" id="VOSL01000054">
    <property type="protein sequence ID" value="TXD34576.1"/>
    <property type="molecule type" value="Genomic_DNA"/>
</dbReference>
<comment type="caution">
    <text evidence="2">The sequence shown here is derived from an EMBL/GenBank/DDBJ whole genome shotgun (WGS) entry which is preliminary data.</text>
</comment>
<name>A0A5C6X773_9DELT</name>
<protein>
    <recommendedName>
        <fullName evidence="4">TonB-dependent receptor</fullName>
    </recommendedName>
</protein>
<dbReference type="OrthoDB" id="5482830at2"/>
<dbReference type="RefSeq" id="WP_146974964.1">
    <property type="nucleotide sequence ID" value="NZ_VOSL01000054.1"/>
</dbReference>
<sequence length="537" mass="59572">MLVRVLNRLTASPLIATLAAAALFMPASAYAGEFTDLMDAADNFDDRDPATHDPFDFNLEPTFRFDYGTARISREAACVPTGGSSSTVDENPRLVRDSGRCSEATVVNNKEMLYRQTRSTLDITLRAGLYKDLEFRATLPYVFESSRALKYADDDPSGRRIVDAANSSVDPSDDRIRRHAETVFQPGESASEFAAGLDDFQLYRFFDLSNQYSTARSRSGLADPTIGLHWAPWNDHRDPTKATLALGMDYTMPVAEVERFDNSAVGRGLHVLSWSVNSSKKFDWIEPYFGLKYNLPLASTNSLYGRTDPNAESQGQVLLNPPMSGMFTVGTEFIPYEDAETGARYGIDLRFSFGYTSEGRDYTALFDHMTSDGNECNNRTIDSVRPEFDGDGNLLNPDDVACAWVVRQPSNARPLPVYDVREAIESGDSSEFAFRDIATVGSYGTFAGQLGLNLQPSRYFQFKAVGGITHHQSHLITNARTGRNSAQSGDNTVALTGPDARYERNPAYNPSYDNSGARFRIENYNIWHFAVTAALQF</sequence>
<evidence type="ECO:0000256" key="1">
    <source>
        <dbReference type="SAM" id="SignalP"/>
    </source>
</evidence>
<proteinExistence type="predicted"/>
<feature type="chain" id="PRO_5022802734" description="TonB-dependent receptor" evidence="1">
    <location>
        <begin position="32"/>
        <end position="537"/>
    </location>
</feature>
<dbReference type="AlphaFoldDB" id="A0A5C6X773"/>
<feature type="signal peptide" evidence="1">
    <location>
        <begin position="1"/>
        <end position="31"/>
    </location>
</feature>
<evidence type="ECO:0000313" key="3">
    <source>
        <dbReference type="Proteomes" id="UP000321046"/>
    </source>
</evidence>
<accession>A0A5C6X773</accession>
<evidence type="ECO:0000313" key="2">
    <source>
        <dbReference type="EMBL" id="TXD34576.1"/>
    </source>
</evidence>
<keyword evidence="1" id="KW-0732">Signal</keyword>
<reference evidence="2 3" key="1">
    <citation type="submission" date="2019-08" db="EMBL/GenBank/DDBJ databases">
        <title>Bradymonadales sp. TMQ2.</title>
        <authorList>
            <person name="Liang Q."/>
        </authorList>
    </citation>
    <scope>NUCLEOTIDE SEQUENCE [LARGE SCALE GENOMIC DNA]</scope>
    <source>
        <strain evidence="2 3">TMQ2</strain>
    </source>
</reference>
<gene>
    <name evidence="2" type="ORF">FRC96_13235</name>
</gene>
<dbReference type="Proteomes" id="UP000321046">
    <property type="component" value="Unassembled WGS sequence"/>
</dbReference>
<organism evidence="2 3">
    <name type="scientific">Lujinxingia vulgaris</name>
    <dbReference type="NCBI Taxonomy" id="2600176"/>
    <lineage>
        <taxon>Bacteria</taxon>
        <taxon>Deltaproteobacteria</taxon>
        <taxon>Bradymonadales</taxon>
        <taxon>Lujinxingiaceae</taxon>
        <taxon>Lujinxingia</taxon>
    </lineage>
</organism>
<evidence type="ECO:0008006" key="4">
    <source>
        <dbReference type="Google" id="ProtNLM"/>
    </source>
</evidence>